<dbReference type="PROSITE" id="PS00108">
    <property type="entry name" value="PROTEIN_KINASE_ST"/>
    <property type="match status" value="1"/>
</dbReference>
<feature type="domain" description="Protein kinase" evidence="1">
    <location>
        <begin position="4"/>
        <end position="248"/>
    </location>
</feature>
<dbReference type="SUPFAM" id="SSF56112">
    <property type="entry name" value="Protein kinase-like (PK-like)"/>
    <property type="match status" value="1"/>
</dbReference>
<dbReference type="EMBL" id="FOUI01000012">
    <property type="protein sequence ID" value="SFM70846.1"/>
    <property type="molecule type" value="Genomic_DNA"/>
</dbReference>
<dbReference type="Pfam" id="PF06293">
    <property type="entry name" value="Kdo"/>
    <property type="match status" value="1"/>
</dbReference>
<dbReference type="GO" id="GO:0005524">
    <property type="term" value="F:ATP binding"/>
    <property type="evidence" value="ECO:0007669"/>
    <property type="project" value="InterPro"/>
</dbReference>
<dbReference type="PROSITE" id="PS50011">
    <property type="entry name" value="PROTEIN_KINASE_DOM"/>
    <property type="match status" value="1"/>
</dbReference>
<name>A0A1I4T2C7_9GAMM</name>
<sequence>MQRWTLNPEYATGESGRLFADLDSVFALEGEYITRDPLSSVHRIHVGDRHYYVKRYHGAGKHLRRWLGRPRVQAEWENLLHFHAWGIPAATVVGFGQERRAGAFVRGALITEELRDTSDLARLAKANHPCLKDPHWVGRVVHQLAHATRMMHAQGFVHNDLKWRNVLVDDQPLPGLWLIDCPGGSFWWGPFLEHRKIKDLACLDKLAKLHLSRTQRLRFYRIWAGCQRLQVADRQRIRAILDYFKGRE</sequence>
<evidence type="ECO:0000313" key="3">
    <source>
        <dbReference type="Proteomes" id="UP000243629"/>
    </source>
</evidence>
<dbReference type="Proteomes" id="UP000243629">
    <property type="component" value="Unassembled WGS sequence"/>
</dbReference>
<keyword evidence="3" id="KW-1185">Reference proteome</keyword>
<keyword evidence="2" id="KW-0418">Kinase</keyword>
<dbReference type="InterPro" id="IPR008271">
    <property type="entry name" value="Ser/Thr_kinase_AS"/>
</dbReference>
<dbReference type="InterPro" id="IPR011009">
    <property type="entry name" value="Kinase-like_dom_sf"/>
</dbReference>
<proteinExistence type="predicted"/>
<protein>
    <submittedName>
        <fullName evidence="2">Lipopolysaccharide kinase (Kdo/WaaP) family protein</fullName>
    </submittedName>
</protein>
<keyword evidence="2" id="KW-0808">Transferase</keyword>
<organism evidence="2 3">
    <name type="scientific">Halopseudomonas yangmingensis</name>
    <dbReference type="NCBI Taxonomy" id="1720063"/>
    <lineage>
        <taxon>Bacteria</taxon>
        <taxon>Pseudomonadati</taxon>
        <taxon>Pseudomonadota</taxon>
        <taxon>Gammaproteobacteria</taxon>
        <taxon>Pseudomonadales</taxon>
        <taxon>Pseudomonadaceae</taxon>
        <taxon>Halopseudomonas</taxon>
    </lineage>
</organism>
<dbReference type="RefSeq" id="WP_093477096.1">
    <property type="nucleotide sequence ID" value="NZ_FOUI01000012.1"/>
</dbReference>
<reference evidence="3" key="1">
    <citation type="submission" date="2016-10" db="EMBL/GenBank/DDBJ databases">
        <authorList>
            <person name="Varghese N."/>
            <person name="Submissions S."/>
        </authorList>
    </citation>
    <scope>NUCLEOTIDE SEQUENCE [LARGE SCALE GENOMIC DNA]</scope>
    <source>
        <strain evidence="3">DSM 24213</strain>
    </source>
</reference>
<dbReference type="OrthoDB" id="5608193at2"/>
<dbReference type="GO" id="GO:0004672">
    <property type="term" value="F:protein kinase activity"/>
    <property type="evidence" value="ECO:0007669"/>
    <property type="project" value="InterPro"/>
</dbReference>
<gene>
    <name evidence="2" type="ORF">SAMN05216217_11283</name>
</gene>
<dbReference type="STRING" id="1720063.SAMN05216217_11283"/>
<evidence type="ECO:0000313" key="2">
    <source>
        <dbReference type="EMBL" id="SFM70846.1"/>
    </source>
</evidence>
<dbReference type="InterPro" id="IPR000719">
    <property type="entry name" value="Prot_kinase_dom"/>
</dbReference>
<dbReference type="Gene3D" id="1.10.510.10">
    <property type="entry name" value="Transferase(Phosphotransferase) domain 1"/>
    <property type="match status" value="1"/>
</dbReference>
<dbReference type="AlphaFoldDB" id="A0A1I4T2C7"/>
<accession>A0A1I4T2C7</accession>
<evidence type="ECO:0000259" key="1">
    <source>
        <dbReference type="PROSITE" id="PS50011"/>
    </source>
</evidence>